<dbReference type="Pfam" id="PF13083">
    <property type="entry name" value="KH_KhpA-B"/>
    <property type="match status" value="1"/>
</dbReference>
<dbReference type="AlphaFoldDB" id="A0A3D8JBB5"/>
<dbReference type="EMBL" id="NXLX01000004">
    <property type="protein sequence ID" value="RDU74154.1"/>
    <property type="molecule type" value="Genomic_DNA"/>
</dbReference>
<evidence type="ECO:0000313" key="2">
    <source>
        <dbReference type="Proteomes" id="UP000256695"/>
    </source>
</evidence>
<organism evidence="1 2">
    <name type="scientific">Helicobacter anseris</name>
    <dbReference type="NCBI Taxonomy" id="375926"/>
    <lineage>
        <taxon>Bacteria</taxon>
        <taxon>Pseudomonadati</taxon>
        <taxon>Campylobacterota</taxon>
        <taxon>Epsilonproteobacteria</taxon>
        <taxon>Campylobacterales</taxon>
        <taxon>Helicobacteraceae</taxon>
        <taxon>Helicobacter</taxon>
    </lineage>
</organism>
<reference evidence="1 2" key="1">
    <citation type="submission" date="2018-04" db="EMBL/GenBank/DDBJ databases">
        <title>Novel Campyloabacter and Helicobacter Species and Strains.</title>
        <authorList>
            <person name="Mannion A.J."/>
            <person name="Shen Z."/>
            <person name="Fox J.G."/>
        </authorList>
    </citation>
    <scope>NUCLEOTIDE SEQUENCE [LARGE SCALE GENOMIC DNA]</scope>
    <source>
        <strain evidence="1 2">MIT 04-9362</strain>
    </source>
</reference>
<sequence>MIEDFLTAYIKKIVKKPECVFVQKNQIIDGYEFIIYADTNDIGKIVGKDGKMIASIKAFISGCKAKDGLNYKVMAKVNNE</sequence>
<keyword evidence="2" id="KW-1185">Reference proteome</keyword>
<name>A0A3D8JBB5_9HELI</name>
<proteinExistence type="predicted"/>
<comment type="caution">
    <text evidence="1">The sequence shown here is derived from an EMBL/GenBank/DDBJ whole genome shotgun (WGS) entry which is preliminary data.</text>
</comment>
<dbReference type="Proteomes" id="UP000256695">
    <property type="component" value="Unassembled WGS sequence"/>
</dbReference>
<evidence type="ECO:0000313" key="1">
    <source>
        <dbReference type="EMBL" id="RDU74154.1"/>
    </source>
</evidence>
<accession>A0A3D8JBB5</accession>
<dbReference type="OrthoDB" id="5334617at2"/>
<protein>
    <submittedName>
        <fullName evidence="1">KH domain-containing protein</fullName>
    </submittedName>
</protein>
<dbReference type="RefSeq" id="WP_115578663.1">
    <property type="nucleotide sequence ID" value="NZ_NXLX01000004.1"/>
</dbReference>
<gene>
    <name evidence="1" type="ORF">CQA57_02485</name>
</gene>